<comment type="caution">
    <text evidence="2">The sequence shown here is derived from an EMBL/GenBank/DDBJ whole genome shotgun (WGS) entry which is preliminary data.</text>
</comment>
<feature type="domain" description="DUF8048" evidence="1">
    <location>
        <begin position="13"/>
        <end position="124"/>
    </location>
</feature>
<protein>
    <recommendedName>
        <fullName evidence="1">DUF8048 domain-containing protein</fullName>
    </recommendedName>
</protein>
<organism evidence="2 3">
    <name type="scientific">Haloarcula argentinensis</name>
    <dbReference type="NCBI Taxonomy" id="43776"/>
    <lineage>
        <taxon>Archaea</taxon>
        <taxon>Methanobacteriati</taxon>
        <taxon>Methanobacteriota</taxon>
        <taxon>Stenosarchaea group</taxon>
        <taxon>Halobacteria</taxon>
        <taxon>Halobacteriales</taxon>
        <taxon>Haloarculaceae</taxon>
        <taxon>Haloarcula</taxon>
    </lineage>
</organism>
<evidence type="ECO:0000313" key="2">
    <source>
        <dbReference type="EMBL" id="GGM41829.1"/>
    </source>
</evidence>
<name>A0A830FNP5_HALAR</name>
<dbReference type="Proteomes" id="UP000656367">
    <property type="component" value="Unassembled WGS sequence"/>
</dbReference>
<gene>
    <name evidence="2" type="ORF">GCM10009006_23960</name>
</gene>
<dbReference type="Pfam" id="PF26222">
    <property type="entry name" value="DUF8048"/>
    <property type="match status" value="1"/>
</dbReference>
<proteinExistence type="predicted"/>
<dbReference type="EMBL" id="BMON01000002">
    <property type="protein sequence ID" value="GGM41829.1"/>
    <property type="molecule type" value="Genomic_DNA"/>
</dbReference>
<dbReference type="InterPro" id="IPR058361">
    <property type="entry name" value="DUF8048"/>
</dbReference>
<reference evidence="2" key="2">
    <citation type="submission" date="2020-09" db="EMBL/GenBank/DDBJ databases">
        <authorList>
            <person name="Sun Q."/>
            <person name="Ohkuma M."/>
        </authorList>
    </citation>
    <scope>NUCLEOTIDE SEQUENCE</scope>
    <source>
        <strain evidence="2">JCM 15759</strain>
    </source>
</reference>
<dbReference type="AlphaFoldDB" id="A0A830FNP5"/>
<evidence type="ECO:0000259" key="1">
    <source>
        <dbReference type="Pfam" id="PF26222"/>
    </source>
</evidence>
<evidence type="ECO:0000313" key="3">
    <source>
        <dbReference type="Proteomes" id="UP000656367"/>
    </source>
</evidence>
<reference evidence="2" key="1">
    <citation type="journal article" date="2014" name="Int. J. Syst. Evol. Microbiol.">
        <title>Complete genome sequence of Corynebacterium casei LMG S-19264T (=DSM 44701T), isolated from a smear-ripened cheese.</title>
        <authorList>
            <consortium name="US DOE Joint Genome Institute (JGI-PGF)"/>
            <person name="Walter F."/>
            <person name="Albersmeier A."/>
            <person name="Kalinowski J."/>
            <person name="Ruckert C."/>
        </authorList>
    </citation>
    <scope>NUCLEOTIDE SEQUENCE</scope>
    <source>
        <strain evidence="2">JCM 15759</strain>
    </source>
</reference>
<accession>A0A830FNP5</accession>
<sequence length="128" mass="14713">MADRDAMADSSYPIEGQIILLAGTRASIPLDQLPELLERVHTYLQENRETYDREYERIDGPKEADYVCAESGHWDSIGTELGLSDREQDAVRRAHAAQFERDGRRLDRSEEFETTLEIRDVLAINFDP</sequence>